<dbReference type="AlphaFoldDB" id="A0ABD3X2X8"/>
<feature type="chain" id="PRO_5044880344" evidence="1">
    <location>
        <begin position="24"/>
        <end position="165"/>
    </location>
</feature>
<keyword evidence="1" id="KW-0732">Signal</keyword>
<sequence length="165" mass="18187">MEMSIVFLQYVLMILLAKYSTSSEDCTCQFPAAFCEPNITAVWGKVLGSQLVNATGDLVSDISVAHKTRYRVELRQYIINGSHELHLENNTFKMPVRVQDPCNFNFTNGKSYIFLGDVNGNGRWSKLNCYLNIGSRGQGKGSGTGFVLGDGVNKTLSDICKTKTG</sequence>
<gene>
    <name evidence="2" type="ORF">ACJMK2_031502</name>
</gene>
<accession>A0ABD3X2X8</accession>
<evidence type="ECO:0000313" key="3">
    <source>
        <dbReference type="Proteomes" id="UP001634394"/>
    </source>
</evidence>
<organism evidence="2 3">
    <name type="scientific">Sinanodonta woodiana</name>
    <name type="common">Chinese pond mussel</name>
    <name type="synonym">Anodonta woodiana</name>
    <dbReference type="NCBI Taxonomy" id="1069815"/>
    <lineage>
        <taxon>Eukaryota</taxon>
        <taxon>Metazoa</taxon>
        <taxon>Spiralia</taxon>
        <taxon>Lophotrochozoa</taxon>
        <taxon>Mollusca</taxon>
        <taxon>Bivalvia</taxon>
        <taxon>Autobranchia</taxon>
        <taxon>Heteroconchia</taxon>
        <taxon>Palaeoheterodonta</taxon>
        <taxon>Unionida</taxon>
        <taxon>Unionoidea</taxon>
        <taxon>Unionidae</taxon>
        <taxon>Unioninae</taxon>
        <taxon>Sinanodonta</taxon>
    </lineage>
</organism>
<dbReference type="EMBL" id="JBJQND010000004">
    <property type="protein sequence ID" value="KAL3879193.1"/>
    <property type="molecule type" value="Genomic_DNA"/>
</dbReference>
<keyword evidence="3" id="KW-1185">Reference proteome</keyword>
<dbReference type="Proteomes" id="UP001634394">
    <property type="component" value="Unassembled WGS sequence"/>
</dbReference>
<name>A0ABD3X2X8_SINWO</name>
<proteinExistence type="predicted"/>
<comment type="caution">
    <text evidence="2">The sequence shown here is derived from an EMBL/GenBank/DDBJ whole genome shotgun (WGS) entry which is preliminary data.</text>
</comment>
<protein>
    <submittedName>
        <fullName evidence="2">Uncharacterized protein</fullName>
    </submittedName>
</protein>
<feature type="signal peptide" evidence="1">
    <location>
        <begin position="1"/>
        <end position="23"/>
    </location>
</feature>
<evidence type="ECO:0000256" key="1">
    <source>
        <dbReference type="SAM" id="SignalP"/>
    </source>
</evidence>
<reference evidence="2 3" key="1">
    <citation type="submission" date="2024-11" db="EMBL/GenBank/DDBJ databases">
        <title>Chromosome-level genome assembly of the freshwater bivalve Anodonta woodiana.</title>
        <authorList>
            <person name="Chen X."/>
        </authorList>
    </citation>
    <scope>NUCLEOTIDE SEQUENCE [LARGE SCALE GENOMIC DNA]</scope>
    <source>
        <strain evidence="2">MN2024</strain>
        <tissue evidence="2">Gills</tissue>
    </source>
</reference>
<evidence type="ECO:0000313" key="2">
    <source>
        <dbReference type="EMBL" id="KAL3879193.1"/>
    </source>
</evidence>